<gene>
    <name evidence="1" type="ordered locus">SM11_pC1046</name>
</gene>
<dbReference type="AlphaFoldDB" id="F7XEZ4"/>
<name>F7XEZ4_SINMM</name>
<evidence type="ECO:0000313" key="1">
    <source>
        <dbReference type="EMBL" id="AEH82119.1"/>
    </source>
</evidence>
<dbReference type="Proteomes" id="UP000009045">
    <property type="component" value="Plasmid pSmeSM11c"/>
</dbReference>
<evidence type="ECO:0000313" key="2">
    <source>
        <dbReference type="Proteomes" id="UP000009045"/>
    </source>
</evidence>
<organism evidence="1 2">
    <name type="scientific">Sinorhizobium meliloti (strain SM11)</name>
    <dbReference type="NCBI Taxonomy" id="707241"/>
    <lineage>
        <taxon>Bacteria</taxon>
        <taxon>Pseudomonadati</taxon>
        <taxon>Pseudomonadota</taxon>
        <taxon>Alphaproteobacteria</taxon>
        <taxon>Hyphomicrobiales</taxon>
        <taxon>Rhizobiaceae</taxon>
        <taxon>Sinorhizobium/Ensifer group</taxon>
        <taxon>Sinorhizobium</taxon>
    </lineage>
</organism>
<dbReference type="KEGG" id="smx:SM11_pC1046"/>
<dbReference type="EMBL" id="CP001831">
    <property type="protein sequence ID" value="AEH82119.1"/>
    <property type="molecule type" value="Genomic_DNA"/>
</dbReference>
<proteinExistence type="predicted"/>
<dbReference type="HOGENOM" id="CLU_3367342_0_0_5"/>
<accession>F7XEZ4</accession>
<geneLocation type="plasmid" evidence="1 2">
    <name>pSmeSM11c</name>
</geneLocation>
<reference evidence="1 2" key="1">
    <citation type="journal article" date="2011" name="J. Biotechnol.">
        <title>The complete genome sequence of the dominant Sinorhizobium meliloti field isolate SM11 extends the S. meliloti pan-genome.</title>
        <authorList>
            <person name="Schneiker-Bekel S."/>
            <person name="Wibberg D."/>
            <person name="Bekel T."/>
            <person name="Blom J."/>
            <person name="Linke B."/>
            <person name="Neuweger H."/>
            <person name="Stiens M."/>
            <person name="Vorholter F.J."/>
            <person name="Weidner S."/>
            <person name="Goesmann A."/>
            <person name="Puhler A."/>
            <person name="Schluter A."/>
        </authorList>
    </citation>
    <scope>NUCLEOTIDE SEQUENCE [LARGE SCALE GENOMIC DNA]</scope>
    <source>
        <strain evidence="1 2">SM11</strain>
        <plasmid evidence="2">pSmeSM11c</plasmid>
    </source>
</reference>
<protein>
    <submittedName>
        <fullName evidence="1">Uncharacterized protein</fullName>
    </submittedName>
</protein>
<sequence length="35" mass="3760">MRTSVEATAIVSGRDGGKIALVDLRTGQRIEISRC</sequence>
<keyword evidence="1" id="KW-0614">Plasmid</keyword>